<accession>A0A502CVI6</accession>
<dbReference type="InterPro" id="IPR012349">
    <property type="entry name" value="Split_barrel_FMN-bd"/>
</dbReference>
<evidence type="ECO:0000313" key="2">
    <source>
        <dbReference type="Proteomes" id="UP000317722"/>
    </source>
</evidence>
<comment type="caution">
    <text evidence="1">The sequence shown here is derived from an EMBL/GenBank/DDBJ whole genome shotgun (WGS) entry which is preliminary data.</text>
</comment>
<organism evidence="1 2">
    <name type="scientific">Pedococcus bigeumensis</name>
    <dbReference type="NCBI Taxonomy" id="433644"/>
    <lineage>
        <taxon>Bacteria</taxon>
        <taxon>Bacillati</taxon>
        <taxon>Actinomycetota</taxon>
        <taxon>Actinomycetes</taxon>
        <taxon>Micrococcales</taxon>
        <taxon>Intrasporangiaceae</taxon>
        <taxon>Pedococcus</taxon>
    </lineage>
</organism>
<gene>
    <name evidence="1" type="ORF">EAH86_09040</name>
</gene>
<protein>
    <submittedName>
        <fullName evidence="1">Nitroreductase family deazaflavin-dependent oxidoreductase</fullName>
    </submittedName>
</protein>
<dbReference type="NCBIfam" id="TIGR00026">
    <property type="entry name" value="hi_GC_TIGR00026"/>
    <property type="match status" value="1"/>
</dbReference>
<dbReference type="GO" id="GO:0016491">
    <property type="term" value="F:oxidoreductase activity"/>
    <property type="evidence" value="ECO:0007669"/>
    <property type="project" value="InterPro"/>
</dbReference>
<proteinExistence type="predicted"/>
<name>A0A502CVI6_9MICO</name>
<dbReference type="InterPro" id="IPR004378">
    <property type="entry name" value="F420H2_quin_Rdtase"/>
</dbReference>
<dbReference type="Pfam" id="PF04075">
    <property type="entry name" value="F420H2_quin_red"/>
    <property type="match status" value="1"/>
</dbReference>
<keyword evidence="2" id="KW-1185">Reference proteome</keyword>
<dbReference type="Proteomes" id="UP000317722">
    <property type="component" value="Unassembled WGS sequence"/>
</dbReference>
<dbReference type="AlphaFoldDB" id="A0A502CVI6"/>
<evidence type="ECO:0000313" key="1">
    <source>
        <dbReference type="EMBL" id="TPG16928.1"/>
    </source>
</evidence>
<reference evidence="1 2" key="1">
    <citation type="journal article" date="2019" name="Environ. Microbiol.">
        <title>Species interactions and distinct microbial communities in high Arctic permafrost affected cryosols are associated with the CH4 and CO2 gas fluxes.</title>
        <authorList>
            <person name="Altshuler I."/>
            <person name="Hamel J."/>
            <person name="Turney S."/>
            <person name="Magnuson E."/>
            <person name="Levesque R."/>
            <person name="Greer C."/>
            <person name="Whyte L.G."/>
        </authorList>
    </citation>
    <scope>NUCLEOTIDE SEQUENCE [LARGE SCALE GENOMIC DNA]</scope>
    <source>
        <strain evidence="1 2">S9.3A</strain>
    </source>
</reference>
<dbReference type="Gene3D" id="2.30.110.10">
    <property type="entry name" value="Electron Transport, Fmn-binding Protein, Chain A"/>
    <property type="match status" value="1"/>
</dbReference>
<sequence>MPGARAGHAAYRQGMPVPRAVGTLNRVGFNHLTRPILRHLPGFAVVHHRGRSSGREFQTPVMLFRTDRGFVIALAYGPHTDWVKNVLAAGSCTVETHGVPVPCTAPRLYRDQSRQHIRPIESTVLGWLDVEEFLGLDRATDGDSAGGQARVST</sequence>
<dbReference type="EMBL" id="RCZM01000003">
    <property type="protein sequence ID" value="TPG16928.1"/>
    <property type="molecule type" value="Genomic_DNA"/>
</dbReference>